<dbReference type="OrthoDB" id="8068875at2759"/>
<reference evidence="2 3" key="1">
    <citation type="journal article" date="2017" name="PLoS Biol.">
        <title>The sea cucumber genome provides insights into morphological evolution and visceral regeneration.</title>
        <authorList>
            <person name="Zhang X."/>
            <person name="Sun L."/>
            <person name="Yuan J."/>
            <person name="Sun Y."/>
            <person name="Gao Y."/>
            <person name="Zhang L."/>
            <person name="Li S."/>
            <person name="Dai H."/>
            <person name="Hamel J.F."/>
            <person name="Liu C."/>
            <person name="Yu Y."/>
            <person name="Liu S."/>
            <person name="Lin W."/>
            <person name="Guo K."/>
            <person name="Jin S."/>
            <person name="Xu P."/>
            <person name="Storey K.B."/>
            <person name="Huan P."/>
            <person name="Zhang T."/>
            <person name="Zhou Y."/>
            <person name="Zhang J."/>
            <person name="Lin C."/>
            <person name="Li X."/>
            <person name="Xing L."/>
            <person name="Huo D."/>
            <person name="Sun M."/>
            <person name="Wang L."/>
            <person name="Mercier A."/>
            <person name="Li F."/>
            <person name="Yang H."/>
            <person name="Xiang J."/>
        </authorList>
    </citation>
    <scope>NUCLEOTIDE SEQUENCE [LARGE SCALE GENOMIC DNA]</scope>
    <source>
        <strain evidence="2">Shaxun</strain>
        <tissue evidence="2">Muscle</tissue>
    </source>
</reference>
<dbReference type="AlphaFoldDB" id="A0A2G8K0E8"/>
<evidence type="ECO:0000313" key="3">
    <source>
        <dbReference type="Proteomes" id="UP000230750"/>
    </source>
</evidence>
<feature type="domain" description="Sulfotransferase" evidence="1">
    <location>
        <begin position="54"/>
        <end position="184"/>
    </location>
</feature>
<organism evidence="2 3">
    <name type="scientific">Stichopus japonicus</name>
    <name type="common">Sea cucumber</name>
    <dbReference type="NCBI Taxonomy" id="307972"/>
    <lineage>
        <taxon>Eukaryota</taxon>
        <taxon>Metazoa</taxon>
        <taxon>Echinodermata</taxon>
        <taxon>Eleutherozoa</taxon>
        <taxon>Echinozoa</taxon>
        <taxon>Holothuroidea</taxon>
        <taxon>Aspidochirotacea</taxon>
        <taxon>Aspidochirotida</taxon>
        <taxon>Stichopodidae</taxon>
        <taxon>Apostichopus</taxon>
    </lineage>
</organism>
<dbReference type="InterPro" id="IPR000863">
    <property type="entry name" value="Sulfotransferase_dom"/>
</dbReference>
<comment type="caution">
    <text evidence="2">The sequence shown here is derived from an EMBL/GenBank/DDBJ whole genome shotgun (WGS) entry which is preliminary data.</text>
</comment>
<dbReference type="InterPro" id="IPR052654">
    <property type="entry name" value="CS_Sulfotransferase"/>
</dbReference>
<dbReference type="Proteomes" id="UP000230750">
    <property type="component" value="Unassembled WGS sequence"/>
</dbReference>
<dbReference type="GO" id="GO:0019319">
    <property type="term" value="P:hexose biosynthetic process"/>
    <property type="evidence" value="ECO:0007669"/>
    <property type="project" value="TreeGrafter"/>
</dbReference>
<accession>A0A2G8K0E8</accession>
<dbReference type="InterPro" id="IPR027417">
    <property type="entry name" value="P-loop_NTPase"/>
</dbReference>
<name>A0A2G8K0E8_STIJA</name>
<dbReference type="SUPFAM" id="SSF52540">
    <property type="entry name" value="P-loop containing nucleoside triphosphate hydrolases"/>
    <property type="match status" value="1"/>
</dbReference>
<dbReference type="EMBL" id="MRZV01001019">
    <property type="protein sequence ID" value="PIK41439.1"/>
    <property type="molecule type" value="Genomic_DNA"/>
</dbReference>
<dbReference type="Pfam" id="PF00685">
    <property type="entry name" value="Sulfotransfer_1"/>
    <property type="match status" value="1"/>
</dbReference>
<sequence length="230" mass="26404">MHPPGPFHRSAATLRVRGGDGSASTFWGNSNWTSFHPNLSRCPDFAIPSLIHSIQPEAKIIVAFRNPIDRLFSDYIYFSRGLTSSEEFHESVKAGIEEFQTCLETIGDLRTCVYKADKLPSGRAVRLRVGLYSVYLEDWLKFFKPSQLRVIRTEDWSVKCPEILTDLHRFLELDELPPGETNDLCNEERHNVGHSKTVALLPETTQLLRDFYSPFNKRLATILDDDNFIW</sequence>
<keyword evidence="2" id="KW-0808">Transferase</keyword>
<protein>
    <submittedName>
        <fullName evidence="2">Putative carbohydrate sulfotransferase 15</fullName>
    </submittedName>
</protein>
<dbReference type="PANTHER" id="PTHR15723">
    <property type="entry name" value="CARBOHYDRATE SULFOTRANSFERASE 15"/>
    <property type="match status" value="1"/>
</dbReference>
<evidence type="ECO:0000259" key="1">
    <source>
        <dbReference type="Pfam" id="PF00685"/>
    </source>
</evidence>
<proteinExistence type="predicted"/>
<dbReference type="PANTHER" id="PTHR15723:SF0">
    <property type="entry name" value="CARBOHYDRATE SULFOTRANSFERASE 15"/>
    <property type="match status" value="1"/>
</dbReference>
<gene>
    <name evidence="2" type="ORF">BSL78_21709</name>
</gene>
<evidence type="ECO:0000313" key="2">
    <source>
        <dbReference type="EMBL" id="PIK41439.1"/>
    </source>
</evidence>
<dbReference type="Gene3D" id="3.40.50.300">
    <property type="entry name" value="P-loop containing nucleotide triphosphate hydrolases"/>
    <property type="match status" value="1"/>
</dbReference>
<keyword evidence="3" id="KW-1185">Reference proteome</keyword>
<dbReference type="GO" id="GO:0050659">
    <property type="term" value="F:N-acetylgalactosamine 4-sulfate 6-O-sulfotransferase activity"/>
    <property type="evidence" value="ECO:0007669"/>
    <property type="project" value="TreeGrafter"/>
</dbReference>